<dbReference type="EMBL" id="CP081303">
    <property type="protein sequence ID" value="QZE14447.1"/>
    <property type="molecule type" value="Genomic_DNA"/>
</dbReference>
<sequence length="94" mass="10715">MVRTVVVIILLHLTALFGYGQGKVKNLSGRGVYGKYRVYDGSYMGYKKFPIDANRKEVQILILDDNNIEEIPNWIAFLPNLKVLSLSPLRKPYA</sequence>
<evidence type="ECO:0000313" key="1">
    <source>
        <dbReference type="EMBL" id="QZE14447.1"/>
    </source>
</evidence>
<keyword evidence="2" id="KW-1185">Reference proteome</keyword>
<organism evidence="1 2">
    <name type="scientific">Halosquirtibacter laminarini</name>
    <dbReference type="NCBI Taxonomy" id="3374600"/>
    <lineage>
        <taxon>Bacteria</taxon>
        <taxon>Pseudomonadati</taxon>
        <taxon>Bacteroidota</taxon>
        <taxon>Bacteroidia</taxon>
        <taxon>Marinilabiliales</taxon>
        <taxon>Prolixibacteraceae</taxon>
        <taxon>Halosquirtibacter</taxon>
    </lineage>
</organism>
<proteinExistence type="predicted"/>
<protein>
    <submittedName>
        <fullName evidence="1">Uncharacterized protein</fullName>
    </submittedName>
</protein>
<evidence type="ECO:0000313" key="2">
    <source>
        <dbReference type="Proteomes" id="UP000826212"/>
    </source>
</evidence>
<dbReference type="Proteomes" id="UP000826212">
    <property type="component" value="Chromosome"/>
</dbReference>
<gene>
    <name evidence="1" type="ORF">K4L44_00850</name>
</gene>
<name>A0AC61NN77_9BACT</name>
<reference evidence="1" key="1">
    <citation type="submission" date="2021-08" db="EMBL/GenBank/DDBJ databases">
        <title>Novel anaerobic bacterium isolated from sea squirt in East Sea, Republic of Korea.</title>
        <authorList>
            <person name="Nguyen T.H."/>
            <person name="Li Z."/>
            <person name="Lee Y.-J."/>
            <person name="Ko J."/>
            <person name="Kim S.-G."/>
        </authorList>
    </citation>
    <scope>NUCLEOTIDE SEQUENCE</scope>
    <source>
        <strain evidence="1">KCTC 25031</strain>
    </source>
</reference>
<accession>A0AC61NN77</accession>